<dbReference type="Pfam" id="PF13921">
    <property type="entry name" value="Myb_DNA-bind_6"/>
    <property type="match status" value="1"/>
</dbReference>
<evidence type="ECO:0000256" key="2">
    <source>
        <dbReference type="ARBA" id="ARBA00023125"/>
    </source>
</evidence>
<dbReference type="STRING" id="2769.R7QL64"/>
<keyword evidence="8" id="KW-1185">Reference proteome</keyword>
<dbReference type="Gramene" id="CDF38231">
    <property type="protein sequence ID" value="CDF38231"/>
    <property type="gene ID" value="CHC_T00000592001"/>
</dbReference>
<dbReference type="GO" id="GO:0001006">
    <property type="term" value="F:RNA polymerase III type 3 promoter sequence-specific DNA binding"/>
    <property type="evidence" value="ECO:0007669"/>
    <property type="project" value="TreeGrafter"/>
</dbReference>
<dbReference type="SUPFAM" id="SSF46689">
    <property type="entry name" value="Homeodomain-like"/>
    <property type="match status" value="2"/>
</dbReference>
<evidence type="ECO:0000256" key="3">
    <source>
        <dbReference type="ARBA" id="ARBA00023163"/>
    </source>
</evidence>
<gene>
    <name evidence="7" type="ORF">CHC_T00000592001</name>
</gene>
<dbReference type="GO" id="GO:0042795">
    <property type="term" value="P:snRNA transcription by RNA polymerase II"/>
    <property type="evidence" value="ECO:0007669"/>
    <property type="project" value="TreeGrafter"/>
</dbReference>
<evidence type="ECO:0000313" key="7">
    <source>
        <dbReference type="EMBL" id="CDF38231.1"/>
    </source>
</evidence>
<dbReference type="PANTHER" id="PTHR46621:SF1">
    <property type="entry name" value="SNRNA-ACTIVATING PROTEIN COMPLEX SUBUNIT 4"/>
    <property type="match status" value="1"/>
</dbReference>
<feature type="domain" description="Myb-like" evidence="5">
    <location>
        <begin position="192"/>
        <end position="235"/>
    </location>
</feature>
<dbReference type="OrthoDB" id="2143914at2759"/>
<dbReference type="Gene3D" id="1.10.10.60">
    <property type="entry name" value="Homeodomain-like"/>
    <property type="match status" value="3"/>
</dbReference>
<dbReference type="RefSeq" id="XP_005718116.1">
    <property type="nucleotide sequence ID" value="XM_005718059.1"/>
</dbReference>
<dbReference type="Pfam" id="PF00249">
    <property type="entry name" value="Myb_DNA-binding"/>
    <property type="match status" value="2"/>
</dbReference>
<dbReference type="GO" id="GO:0000978">
    <property type="term" value="F:RNA polymerase II cis-regulatory region sequence-specific DNA binding"/>
    <property type="evidence" value="ECO:0007669"/>
    <property type="project" value="TreeGrafter"/>
</dbReference>
<dbReference type="InterPro" id="IPR009057">
    <property type="entry name" value="Homeodomain-like_sf"/>
</dbReference>
<evidence type="ECO:0000259" key="6">
    <source>
        <dbReference type="PROSITE" id="PS51294"/>
    </source>
</evidence>
<name>R7QL64_CHOCR</name>
<dbReference type="CDD" id="cd00167">
    <property type="entry name" value="SANT"/>
    <property type="match status" value="3"/>
</dbReference>
<feature type="domain" description="Myb-like" evidence="5">
    <location>
        <begin position="236"/>
        <end position="292"/>
    </location>
</feature>
<keyword evidence="4" id="KW-0539">Nucleus</keyword>
<keyword evidence="1" id="KW-0805">Transcription regulation</keyword>
<dbReference type="PROSITE" id="PS51294">
    <property type="entry name" value="HTH_MYB"/>
    <property type="match status" value="3"/>
</dbReference>
<dbReference type="EMBL" id="HG001904">
    <property type="protein sequence ID" value="CDF38231.1"/>
    <property type="molecule type" value="Genomic_DNA"/>
</dbReference>
<evidence type="ECO:0000256" key="4">
    <source>
        <dbReference type="ARBA" id="ARBA00023242"/>
    </source>
</evidence>
<dbReference type="PANTHER" id="PTHR46621">
    <property type="entry name" value="SNRNA-ACTIVATING PROTEIN COMPLEX SUBUNIT 4"/>
    <property type="match status" value="1"/>
</dbReference>
<reference evidence="8" key="1">
    <citation type="journal article" date="2013" name="Proc. Natl. Acad. Sci. U.S.A.">
        <title>Genome structure and metabolic features in the red seaweed Chondrus crispus shed light on evolution of the Archaeplastida.</title>
        <authorList>
            <person name="Collen J."/>
            <person name="Porcel B."/>
            <person name="Carre W."/>
            <person name="Ball S.G."/>
            <person name="Chaparro C."/>
            <person name="Tonon T."/>
            <person name="Barbeyron T."/>
            <person name="Michel G."/>
            <person name="Noel B."/>
            <person name="Valentin K."/>
            <person name="Elias M."/>
            <person name="Artiguenave F."/>
            <person name="Arun A."/>
            <person name="Aury J.M."/>
            <person name="Barbosa-Neto J.F."/>
            <person name="Bothwell J.H."/>
            <person name="Bouget F.Y."/>
            <person name="Brillet L."/>
            <person name="Cabello-Hurtado F."/>
            <person name="Capella-Gutierrez S."/>
            <person name="Charrier B."/>
            <person name="Cladiere L."/>
            <person name="Cock J.M."/>
            <person name="Coelho S.M."/>
            <person name="Colleoni C."/>
            <person name="Czjzek M."/>
            <person name="Da Silva C."/>
            <person name="Delage L."/>
            <person name="Denoeud F."/>
            <person name="Deschamps P."/>
            <person name="Dittami S.M."/>
            <person name="Gabaldon T."/>
            <person name="Gachon C.M."/>
            <person name="Groisillier A."/>
            <person name="Herve C."/>
            <person name="Jabbari K."/>
            <person name="Katinka M."/>
            <person name="Kloareg B."/>
            <person name="Kowalczyk N."/>
            <person name="Labadie K."/>
            <person name="Leblanc C."/>
            <person name="Lopez P.J."/>
            <person name="McLachlan D.H."/>
            <person name="Meslet-Cladiere L."/>
            <person name="Moustafa A."/>
            <person name="Nehr Z."/>
            <person name="Nyvall Collen P."/>
            <person name="Panaud O."/>
            <person name="Partensky F."/>
            <person name="Poulain J."/>
            <person name="Rensing S.A."/>
            <person name="Rousvoal S."/>
            <person name="Samson G."/>
            <person name="Symeonidi A."/>
            <person name="Weissenbach J."/>
            <person name="Zambounis A."/>
            <person name="Wincker P."/>
            <person name="Boyen C."/>
        </authorList>
    </citation>
    <scope>NUCLEOTIDE SEQUENCE [LARGE SCALE GENOMIC DNA]</scope>
    <source>
        <strain evidence="8">cv. Stackhouse</strain>
    </source>
</reference>
<dbReference type="InterPro" id="IPR051575">
    <property type="entry name" value="Myb-like_DNA-bd"/>
</dbReference>
<sequence length="299" mass="33824">MRSGCARYKTKLLYQTLRARKTAHDKPANTYSVSLVLHLTARHTLCTDTRFPGRSPHLNAPNTAAKHPNFGDVHPVSLRRGRYSGRPWSEQEDARLREAVSQHGRDWAQAAAHVGNGRTNRGCRQRWLLRLQTSVSKGPFTMAEMSRLRDLLRAHPKQWTKVAQLLGSGHSGDQVRDFAVSGSGMAEHYRVWTAEEDQALRDAVAKHGVGKWAAVADLLERRDDASCYSRWTFSLDPKLVRGAWSEDEDRRLVAAVQALEKSGEPFHFGDVAVLMQNRRHRKACRSRYKRLIAKAQASK</sequence>
<dbReference type="InterPro" id="IPR017930">
    <property type="entry name" value="Myb_dom"/>
</dbReference>
<evidence type="ECO:0000313" key="8">
    <source>
        <dbReference type="Proteomes" id="UP000012073"/>
    </source>
</evidence>
<feature type="domain" description="HTH myb-type" evidence="6">
    <location>
        <begin position="192"/>
        <end position="239"/>
    </location>
</feature>
<feature type="domain" description="HTH myb-type" evidence="6">
    <location>
        <begin position="86"/>
        <end position="135"/>
    </location>
</feature>
<dbReference type="PhylomeDB" id="R7QL64"/>
<keyword evidence="2" id="KW-0238">DNA-binding</keyword>
<dbReference type="GO" id="GO:0042796">
    <property type="term" value="P:snRNA transcription by RNA polymerase III"/>
    <property type="evidence" value="ECO:0007669"/>
    <property type="project" value="TreeGrafter"/>
</dbReference>
<dbReference type="Proteomes" id="UP000012073">
    <property type="component" value="Unassembled WGS sequence"/>
</dbReference>
<dbReference type="GeneID" id="17325833"/>
<feature type="domain" description="HTH myb-type" evidence="6">
    <location>
        <begin position="137"/>
        <end position="177"/>
    </location>
</feature>
<evidence type="ECO:0000259" key="5">
    <source>
        <dbReference type="PROSITE" id="PS50090"/>
    </source>
</evidence>
<dbReference type="KEGG" id="ccp:CHC_T00000592001"/>
<proteinExistence type="predicted"/>
<dbReference type="GO" id="GO:0019185">
    <property type="term" value="C:snRNA-activating protein complex"/>
    <property type="evidence" value="ECO:0007669"/>
    <property type="project" value="TreeGrafter"/>
</dbReference>
<dbReference type="PROSITE" id="PS50090">
    <property type="entry name" value="MYB_LIKE"/>
    <property type="match status" value="3"/>
</dbReference>
<accession>R7QL64</accession>
<organism evidence="7 8">
    <name type="scientific">Chondrus crispus</name>
    <name type="common">Carrageen Irish moss</name>
    <name type="synonym">Polymorpha crispa</name>
    <dbReference type="NCBI Taxonomy" id="2769"/>
    <lineage>
        <taxon>Eukaryota</taxon>
        <taxon>Rhodophyta</taxon>
        <taxon>Florideophyceae</taxon>
        <taxon>Rhodymeniophycidae</taxon>
        <taxon>Gigartinales</taxon>
        <taxon>Gigartinaceae</taxon>
        <taxon>Chondrus</taxon>
    </lineage>
</organism>
<evidence type="ECO:0000256" key="1">
    <source>
        <dbReference type="ARBA" id="ARBA00023015"/>
    </source>
</evidence>
<dbReference type="InterPro" id="IPR001005">
    <property type="entry name" value="SANT/Myb"/>
</dbReference>
<feature type="domain" description="Myb-like" evidence="5">
    <location>
        <begin position="80"/>
        <end position="131"/>
    </location>
</feature>
<dbReference type="SMART" id="SM00717">
    <property type="entry name" value="SANT"/>
    <property type="match status" value="4"/>
</dbReference>
<dbReference type="AlphaFoldDB" id="R7QL64"/>
<keyword evidence="3" id="KW-0804">Transcription</keyword>
<protein>
    <submittedName>
        <fullName evidence="7">Uncharacterized protein</fullName>
    </submittedName>
</protein>